<feature type="region of interest" description="Disordered" evidence="2">
    <location>
        <begin position="27"/>
        <end position="58"/>
    </location>
</feature>
<evidence type="ECO:0000259" key="3">
    <source>
        <dbReference type="PROSITE" id="PS50048"/>
    </source>
</evidence>
<evidence type="ECO:0000313" key="4">
    <source>
        <dbReference type="EMBL" id="TDL23324.1"/>
    </source>
</evidence>
<keyword evidence="5" id="KW-1185">Reference proteome</keyword>
<feature type="compositionally biased region" description="Low complexity" evidence="2">
    <location>
        <begin position="838"/>
        <end position="848"/>
    </location>
</feature>
<feature type="compositionally biased region" description="Basic residues" evidence="2">
    <location>
        <begin position="826"/>
        <end position="837"/>
    </location>
</feature>
<feature type="compositionally biased region" description="Low complexity" evidence="2">
    <location>
        <begin position="860"/>
        <end position="881"/>
    </location>
</feature>
<dbReference type="CDD" id="cd00067">
    <property type="entry name" value="GAL4"/>
    <property type="match status" value="2"/>
</dbReference>
<dbReference type="InterPro" id="IPR030379">
    <property type="entry name" value="G_SEPTIN_dom"/>
</dbReference>
<feature type="compositionally biased region" description="Low complexity" evidence="2">
    <location>
        <begin position="1037"/>
        <end position="1058"/>
    </location>
</feature>
<dbReference type="Gene3D" id="4.10.240.10">
    <property type="entry name" value="Zn(2)-C6 fungal-type DNA-binding domain"/>
    <property type="match status" value="2"/>
</dbReference>
<dbReference type="STRING" id="50990.A0A4Y7Q6Z0"/>
<dbReference type="GO" id="GO:0008270">
    <property type="term" value="F:zinc ion binding"/>
    <property type="evidence" value="ECO:0007669"/>
    <property type="project" value="InterPro"/>
</dbReference>
<dbReference type="OrthoDB" id="10261408at2759"/>
<feature type="compositionally biased region" description="Basic and acidic residues" evidence="2">
    <location>
        <begin position="1247"/>
        <end position="1260"/>
    </location>
</feature>
<feature type="domain" description="Zn(2)-C6 fungal-type" evidence="3">
    <location>
        <begin position="1143"/>
        <end position="1173"/>
    </location>
</feature>
<dbReference type="PROSITE" id="PS00463">
    <property type="entry name" value="ZN2_CY6_FUNGAL_1"/>
    <property type="match status" value="2"/>
</dbReference>
<dbReference type="EMBL" id="ML170171">
    <property type="protein sequence ID" value="TDL23324.1"/>
    <property type="molecule type" value="Genomic_DNA"/>
</dbReference>
<proteinExistence type="inferred from homology"/>
<comment type="similarity">
    <text evidence="1">Belongs to the TRAFAC class TrmE-Era-EngA-EngB-Septin-like GTPase superfamily. Septin GTPase family.</text>
</comment>
<feature type="region of interest" description="Disordered" evidence="2">
    <location>
        <begin position="941"/>
        <end position="1066"/>
    </location>
</feature>
<feature type="compositionally biased region" description="Basic and acidic residues" evidence="2">
    <location>
        <begin position="887"/>
        <end position="897"/>
    </location>
</feature>
<feature type="region of interest" description="Disordered" evidence="2">
    <location>
        <begin position="1092"/>
        <end position="1136"/>
    </location>
</feature>
<protein>
    <recommendedName>
        <fullName evidence="3">Zn(2)-C6 fungal-type domain-containing protein</fullName>
    </recommendedName>
</protein>
<feature type="domain" description="Zn(2)-C6 fungal-type" evidence="3">
    <location>
        <begin position="906"/>
        <end position="936"/>
    </location>
</feature>
<name>A0A4Y7Q6Z0_9AGAM</name>
<feature type="compositionally biased region" description="Polar residues" evidence="2">
    <location>
        <begin position="1192"/>
        <end position="1220"/>
    </location>
</feature>
<dbReference type="PROSITE" id="PS50048">
    <property type="entry name" value="ZN2_CY6_FUNGAL_2"/>
    <property type="match status" value="2"/>
</dbReference>
<feature type="region of interest" description="Disordered" evidence="2">
    <location>
        <begin position="468"/>
        <end position="551"/>
    </location>
</feature>
<feature type="compositionally biased region" description="Low complexity" evidence="2">
    <location>
        <begin position="760"/>
        <end position="772"/>
    </location>
</feature>
<dbReference type="SUPFAM" id="SSF57701">
    <property type="entry name" value="Zn2/Cys6 DNA-binding domain"/>
    <property type="match status" value="2"/>
</dbReference>
<feature type="compositionally biased region" description="Polar residues" evidence="2">
    <location>
        <begin position="1000"/>
        <end position="1013"/>
    </location>
</feature>
<evidence type="ECO:0000256" key="1">
    <source>
        <dbReference type="RuleBase" id="RU004560"/>
    </source>
</evidence>
<dbReference type="InterPro" id="IPR036864">
    <property type="entry name" value="Zn2-C6_fun-type_DNA-bd_sf"/>
</dbReference>
<feature type="compositionally biased region" description="Basic and acidic residues" evidence="2">
    <location>
        <begin position="1281"/>
        <end position="1291"/>
    </location>
</feature>
<feature type="compositionally biased region" description="Basic and acidic residues" evidence="2">
    <location>
        <begin position="964"/>
        <end position="977"/>
    </location>
</feature>
<feature type="compositionally biased region" description="Low complexity" evidence="2">
    <location>
        <begin position="704"/>
        <end position="723"/>
    </location>
</feature>
<keyword evidence="1" id="KW-0547">Nucleotide-binding</keyword>
<feature type="region of interest" description="Disordered" evidence="2">
    <location>
        <begin position="684"/>
        <end position="726"/>
    </location>
</feature>
<feature type="region of interest" description="Disordered" evidence="2">
    <location>
        <begin position="817"/>
        <end position="897"/>
    </location>
</feature>
<dbReference type="InterPro" id="IPR027417">
    <property type="entry name" value="P-loop_NTPase"/>
</dbReference>
<feature type="region of interest" description="Disordered" evidence="2">
    <location>
        <begin position="1177"/>
        <end position="1308"/>
    </location>
</feature>
<feature type="region of interest" description="Disordered" evidence="2">
    <location>
        <begin position="364"/>
        <end position="398"/>
    </location>
</feature>
<feature type="region of interest" description="Disordered" evidence="2">
    <location>
        <begin position="756"/>
        <end position="786"/>
    </location>
</feature>
<feature type="region of interest" description="Disordered" evidence="2">
    <location>
        <begin position="579"/>
        <end position="603"/>
    </location>
</feature>
<dbReference type="InterPro" id="IPR001138">
    <property type="entry name" value="Zn2Cys6_DnaBD"/>
</dbReference>
<dbReference type="Pfam" id="PF00172">
    <property type="entry name" value="Zn_clus"/>
    <property type="match status" value="2"/>
</dbReference>
<dbReference type="Gene3D" id="3.40.50.300">
    <property type="entry name" value="P-loop containing nucleotide triphosphate hydrolases"/>
    <property type="match status" value="2"/>
</dbReference>
<gene>
    <name evidence="4" type="ORF">BD410DRAFT_827982</name>
</gene>
<dbReference type="PANTHER" id="PTHR18884">
    <property type="entry name" value="SEPTIN"/>
    <property type="match status" value="1"/>
</dbReference>
<dbReference type="Proteomes" id="UP000294933">
    <property type="component" value="Unassembled WGS sequence"/>
</dbReference>
<accession>A0A4Y7Q6Z0</accession>
<feature type="compositionally biased region" description="Low complexity" evidence="2">
    <location>
        <begin position="480"/>
        <end position="547"/>
    </location>
</feature>
<feature type="compositionally biased region" description="Pro residues" evidence="2">
    <location>
        <begin position="686"/>
        <end position="703"/>
    </location>
</feature>
<dbReference type="VEuPathDB" id="FungiDB:BD410DRAFT_827982"/>
<reference evidence="4 5" key="1">
    <citation type="submission" date="2018-06" db="EMBL/GenBank/DDBJ databases">
        <title>A transcriptomic atlas of mushroom development highlights an independent origin of complex multicellularity.</title>
        <authorList>
            <consortium name="DOE Joint Genome Institute"/>
            <person name="Krizsan K."/>
            <person name="Almasi E."/>
            <person name="Merenyi Z."/>
            <person name="Sahu N."/>
            <person name="Viragh M."/>
            <person name="Koszo T."/>
            <person name="Mondo S."/>
            <person name="Kiss B."/>
            <person name="Balint B."/>
            <person name="Kues U."/>
            <person name="Barry K."/>
            <person name="Hegedus J.C."/>
            <person name="Henrissat B."/>
            <person name="Johnson J."/>
            <person name="Lipzen A."/>
            <person name="Ohm R."/>
            <person name="Nagy I."/>
            <person name="Pangilinan J."/>
            <person name="Yan J."/>
            <person name="Xiong Y."/>
            <person name="Grigoriev I.V."/>
            <person name="Hibbett D.S."/>
            <person name="Nagy L.G."/>
        </authorList>
    </citation>
    <scope>NUCLEOTIDE SEQUENCE [LARGE SCALE GENOMIC DNA]</scope>
    <source>
        <strain evidence="4 5">SZMC22713</strain>
    </source>
</reference>
<feature type="compositionally biased region" description="Pro residues" evidence="2">
    <location>
        <begin position="1098"/>
        <end position="1109"/>
    </location>
</feature>
<dbReference type="SMART" id="SM00066">
    <property type="entry name" value="GAL4"/>
    <property type="match status" value="2"/>
</dbReference>
<dbReference type="GO" id="GO:0005525">
    <property type="term" value="F:GTP binding"/>
    <property type="evidence" value="ECO:0007669"/>
    <property type="project" value="UniProtKB-KW"/>
</dbReference>
<dbReference type="Pfam" id="PF00735">
    <property type="entry name" value="Septin"/>
    <property type="match status" value="2"/>
</dbReference>
<evidence type="ECO:0000313" key="5">
    <source>
        <dbReference type="Proteomes" id="UP000294933"/>
    </source>
</evidence>
<organism evidence="4 5">
    <name type="scientific">Rickenella mellea</name>
    <dbReference type="NCBI Taxonomy" id="50990"/>
    <lineage>
        <taxon>Eukaryota</taxon>
        <taxon>Fungi</taxon>
        <taxon>Dikarya</taxon>
        <taxon>Basidiomycota</taxon>
        <taxon>Agaricomycotina</taxon>
        <taxon>Agaricomycetes</taxon>
        <taxon>Hymenochaetales</taxon>
        <taxon>Rickenellaceae</taxon>
        <taxon>Rickenella</taxon>
    </lineage>
</organism>
<keyword evidence="1" id="KW-0342">GTP-binding</keyword>
<evidence type="ECO:0000256" key="2">
    <source>
        <dbReference type="SAM" id="MobiDB-lite"/>
    </source>
</evidence>
<dbReference type="GO" id="GO:0000981">
    <property type="term" value="F:DNA-binding transcription factor activity, RNA polymerase II-specific"/>
    <property type="evidence" value="ECO:0007669"/>
    <property type="project" value="InterPro"/>
</dbReference>
<sequence>MPRPDDYDSPHGVNIVVPDVHNIPAAHRARHAHPRTLPSTTHDNLAPMHPASTSSTPSTSYTLMVAGQSKGKTSFLRLLLDTAVIAPSASPEQVAEVARFVQGAPARTTHFRGATIDVLPDPADPAADHRRSIALTVIDTPSLDSPSLERSLAAMLSFVEARFTESLEDEHKARNGDHHVHLINTPSSLPSLHISPRHAEKRDPIFPPISNFWWKQKHSRPGIVLCLLASQDSLSLSGGSASKEDVRSPDRDSLHISNAQFHTHSVRTHPPISAHLPPPLQSVFRILLAVRREAEGMGNILTHHPRSAASLPFRPALARFFGRMDSFRLDACPLGSRAYLEARTRTTAPCIYLIDPDTIVPIPTASARSSPTTSLKGSTGGLTPPSLSSPSHTTIVPPSLPETEIQIIRRLSTRVNVLPVIARADTLTTERLVAVKNAVRRDLAVAGIGFGIFDTEYPFDGGARGAEEYAKGSVPPPPAMASSASGASSKASKTSSSSTSSSSTAPPMSMTTATTPSTPTSPSVISPGPPFSSSFPSSSSGSSLSANGAGGGPVIPRLPHAIMSPDMYAHGEGVVYSSYAHPRSGHPTPGSSGMVPPPPSRQELMRRYTPSPSLLKPALIAAGERFMRTYRWGAIDVLDPAHCDFAYLRAAVFHHMVPLKTYTRDYLFAKFRSEWVQARPQHLSRPPMPIVIDPSPPPLPSGPPSASSSSAAAMAAQQQQQQQERVSLPQVHYLPPHAQQLPPLSSVAGDIDTLGRAHAHAQQAHAQGQGQHARSHGMSGMGKHSPDLELAHASAILGRAVVGRRSAHHAQTAPYAGANGEQQHQQHQHQQHPHHRALPPLTLSTTSTHRSGPTSPPVQSVGSASASASAGGFPSASSASYSGGGHRKGEFISDSHKQKNKKITVACNFCRSRKLKCDGGRPACSQCIKRTHTCDYMPQAKRRGGTRQTRHAEDGSVSDAYSSDDNRIYDGDERVGEDTGEVSPAYSSPQDGHAHHGLSPQMSRTTSRRSSNVDMLIAETLHSPPSASERDRDRENGNGNANGGAYSPLSTSNASSSAVERRVSGGEGSGGYMYGMEKPLIAPLPFSSANVHASGPSVPQPTASPPVPIRPASEAQAAQRKRAAISGGKGARSSSNYGPKVVACNFCRARKTKCDGVHPSCSSCARRSLSCNYVNDPGTNGNGTGSGRKKNSAATSVSEPATPVTAQGSAHGQDSPNTALSRAHSPPHSAGVAEASGGEPVSPSTRMKMEDRLKMEDSHTTYKRTYVDEDDSTHTSASKKYRVDERGDVDVRAGTPRVACAQGNGQAP</sequence>
<feature type="compositionally biased region" description="Low complexity" evidence="2">
    <location>
        <begin position="364"/>
        <end position="391"/>
    </location>
</feature>